<evidence type="ECO:0000313" key="3">
    <source>
        <dbReference type="EMBL" id="GAA0505234.1"/>
    </source>
</evidence>
<dbReference type="NCBIfam" id="TIGR00696">
    <property type="entry name" value="wecG_tagA_cpsF"/>
    <property type="match status" value="1"/>
</dbReference>
<dbReference type="PANTHER" id="PTHR34136:SF1">
    <property type="entry name" value="UDP-N-ACETYL-D-MANNOSAMINURONIC ACID TRANSFERASE"/>
    <property type="match status" value="1"/>
</dbReference>
<keyword evidence="4" id="KW-1185">Reference proteome</keyword>
<evidence type="ECO:0000256" key="1">
    <source>
        <dbReference type="ARBA" id="ARBA00022676"/>
    </source>
</evidence>
<dbReference type="Pfam" id="PF03808">
    <property type="entry name" value="Glyco_tran_WecG"/>
    <property type="match status" value="1"/>
</dbReference>
<keyword evidence="1" id="KW-0328">Glycosyltransferase</keyword>
<dbReference type="CDD" id="cd06533">
    <property type="entry name" value="Glyco_transf_WecG_TagA"/>
    <property type="match status" value="1"/>
</dbReference>
<dbReference type="PANTHER" id="PTHR34136">
    <property type="match status" value="1"/>
</dbReference>
<evidence type="ECO:0000313" key="4">
    <source>
        <dbReference type="Proteomes" id="UP001501706"/>
    </source>
</evidence>
<name>A0ABN1BTL9_9BURK</name>
<proteinExistence type="predicted"/>
<dbReference type="InterPro" id="IPR004629">
    <property type="entry name" value="WecG_TagA_CpsF"/>
</dbReference>
<keyword evidence="2" id="KW-0808">Transferase</keyword>
<dbReference type="EMBL" id="BAAAEN010000007">
    <property type="protein sequence ID" value="GAA0505234.1"/>
    <property type="molecule type" value="Genomic_DNA"/>
</dbReference>
<sequence>MTLFGLEILPARFAEAVDILERAVEQRLPGAKSVFTPNVDHIVRLDTHPEWRSFYAQANYLFADGMPVIWASRLLGKPLPERVTGADLFVALCHRAVARQWQVVVLGGMPGEEQKLENLFAQVYPGLLVRVMCPSMQFQPDGQEGQEAADRIRAMAPDLVFVCLGLPKQERWIIRHAPGFPHGVTLGVGASMEFALGLKKRAPIPIQRLGFEWLWRLLSDPKRLWRRYLKEDPRFLALCWREYRRSRVRGS</sequence>
<evidence type="ECO:0000256" key="2">
    <source>
        <dbReference type="ARBA" id="ARBA00022679"/>
    </source>
</evidence>
<protein>
    <submittedName>
        <fullName evidence="3">WecB/TagA/CpsF family glycosyltransferase</fullName>
    </submittedName>
</protein>
<reference evidence="3 4" key="1">
    <citation type="journal article" date="2019" name="Int. J. Syst. Evol. Microbiol.">
        <title>The Global Catalogue of Microorganisms (GCM) 10K type strain sequencing project: providing services to taxonomists for standard genome sequencing and annotation.</title>
        <authorList>
            <consortium name="The Broad Institute Genomics Platform"/>
            <consortium name="The Broad Institute Genome Sequencing Center for Infectious Disease"/>
            <person name="Wu L."/>
            <person name="Ma J."/>
        </authorList>
    </citation>
    <scope>NUCLEOTIDE SEQUENCE [LARGE SCALE GENOMIC DNA]</scope>
    <source>
        <strain evidence="3 4">JCM 14330</strain>
    </source>
</reference>
<dbReference type="Proteomes" id="UP001501706">
    <property type="component" value="Unassembled WGS sequence"/>
</dbReference>
<comment type="caution">
    <text evidence="3">The sequence shown here is derived from an EMBL/GenBank/DDBJ whole genome shotgun (WGS) entry which is preliminary data.</text>
</comment>
<gene>
    <name evidence="3" type="ORF">GCM10009097_22860</name>
</gene>
<accession>A0ABN1BTL9</accession>
<organism evidence="3 4">
    <name type="scientific">Pigmentiphaga daeguensis</name>
    <dbReference type="NCBI Taxonomy" id="414049"/>
    <lineage>
        <taxon>Bacteria</taxon>
        <taxon>Pseudomonadati</taxon>
        <taxon>Pseudomonadota</taxon>
        <taxon>Betaproteobacteria</taxon>
        <taxon>Burkholderiales</taxon>
        <taxon>Alcaligenaceae</taxon>
        <taxon>Pigmentiphaga</taxon>
    </lineage>
</organism>